<accession>A0A0L6URC5</accession>
<dbReference type="OrthoDB" id="2649667at2759"/>
<gene>
    <name evidence="1" type="ORF">VP01_4234g2</name>
</gene>
<dbReference type="EMBL" id="LAVV01009318">
    <property type="protein sequence ID" value="KNZ50792.1"/>
    <property type="molecule type" value="Genomic_DNA"/>
</dbReference>
<reference evidence="1 2" key="1">
    <citation type="submission" date="2015-08" db="EMBL/GenBank/DDBJ databases">
        <title>Next Generation Sequencing and Analysis of the Genome of Puccinia sorghi L Schw, the Causal Agent of Maize Common Rust.</title>
        <authorList>
            <person name="Rochi L."/>
            <person name="Burguener G."/>
            <person name="Darino M."/>
            <person name="Turjanski A."/>
            <person name="Kreff E."/>
            <person name="Dieguez M.J."/>
            <person name="Sacco F."/>
        </authorList>
    </citation>
    <scope>NUCLEOTIDE SEQUENCE [LARGE SCALE GENOMIC DNA]</scope>
    <source>
        <strain evidence="1 2">RO10H11247</strain>
    </source>
</reference>
<proteinExistence type="predicted"/>
<evidence type="ECO:0008006" key="3">
    <source>
        <dbReference type="Google" id="ProtNLM"/>
    </source>
</evidence>
<comment type="caution">
    <text evidence="1">The sequence shown here is derived from an EMBL/GenBank/DDBJ whole genome shotgun (WGS) entry which is preliminary data.</text>
</comment>
<dbReference type="Proteomes" id="UP000037035">
    <property type="component" value="Unassembled WGS sequence"/>
</dbReference>
<dbReference type="AlphaFoldDB" id="A0A0L6URC5"/>
<evidence type="ECO:0000313" key="2">
    <source>
        <dbReference type="Proteomes" id="UP000037035"/>
    </source>
</evidence>
<dbReference type="VEuPathDB" id="FungiDB:VP01_4234g2"/>
<keyword evidence="2" id="KW-1185">Reference proteome</keyword>
<name>A0A0L6URC5_9BASI</name>
<protein>
    <recommendedName>
        <fullName evidence="3">DDE Tnp4 domain-containing protein</fullName>
    </recommendedName>
</protein>
<sequence>SVVTNSSLIISEFHSPLFLCSIKHSDCNHKNVNFNYHLARSQVRIKHAIGILKAVLFSIIFWRI</sequence>
<evidence type="ECO:0000313" key="1">
    <source>
        <dbReference type="EMBL" id="KNZ50792.1"/>
    </source>
</evidence>
<feature type="non-terminal residue" evidence="1">
    <location>
        <position position="1"/>
    </location>
</feature>
<organism evidence="1 2">
    <name type="scientific">Puccinia sorghi</name>
    <dbReference type="NCBI Taxonomy" id="27349"/>
    <lineage>
        <taxon>Eukaryota</taxon>
        <taxon>Fungi</taxon>
        <taxon>Dikarya</taxon>
        <taxon>Basidiomycota</taxon>
        <taxon>Pucciniomycotina</taxon>
        <taxon>Pucciniomycetes</taxon>
        <taxon>Pucciniales</taxon>
        <taxon>Pucciniaceae</taxon>
        <taxon>Puccinia</taxon>
    </lineage>
</organism>